<evidence type="ECO:0000313" key="3">
    <source>
        <dbReference type="EMBL" id="HIR94375.1"/>
    </source>
</evidence>
<feature type="compositionally biased region" description="Gly residues" evidence="1">
    <location>
        <begin position="330"/>
        <end position="339"/>
    </location>
</feature>
<reference evidence="3" key="1">
    <citation type="submission" date="2020-10" db="EMBL/GenBank/DDBJ databases">
        <authorList>
            <person name="Gilroy R."/>
        </authorList>
    </citation>
    <scope>NUCLEOTIDE SEQUENCE</scope>
    <source>
        <strain evidence="3">ChiSxjej1B13-7041</strain>
    </source>
</reference>
<organism evidence="3 4">
    <name type="scientific">Candidatus Egerieimonas intestinavium</name>
    <dbReference type="NCBI Taxonomy" id="2840777"/>
    <lineage>
        <taxon>Bacteria</taxon>
        <taxon>Bacillati</taxon>
        <taxon>Bacillota</taxon>
        <taxon>Clostridia</taxon>
        <taxon>Lachnospirales</taxon>
        <taxon>Lachnospiraceae</taxon>
        <taxon>Lachnospiraceae incertae sedis</taxon>
        <taxon>Candidatus Egerieimonas</taxon>
    </lineage>
</organism>
<dbReference type="InterPro" id="IPR025584">
    <property type="entry name" value="Cthe_2159"/>
</dbReference>
<evidence type="ECO:0000256" key="2">
    <source>
        <dbReference type="SAM" id="SignalP"/>
    </source>
</evidence>
<dbReference type="Pfam" id="PF14262">
    <property type="entry name" value="Cthe_2159"/>
    <property type="match status" value="1"/>
</dbReference>
<accession>A0A9D1JGZ9</accession>
<dbReference type="EMBL" id="DVHU01000117">
    <property type="protein sequence ID" value="HIR94375.1"/>
    <property type="molecule type" value="Genomic_DNA"/>
</dbReference>
<evidence type="ECO:0000256" key="1">
    <source>
        <dbReference type="SAM" id="MobiDB-lite"/>
    </source>
</evidence>
<protein>
    <submittedName>
        <fullName evidence="3">Carbohydrate-binding domain-containing protein</fullName>
    </submittedName>
</protein>
<evidence type="ECO:0000313" key="4">
    <source>
        <dbReference type="Proteomes" id="UP000886841"/>
    </source>
</evidence>
<proteinExistence type="predicted"/>
<dbReference type="AlphaFoldDB" id="A0A9D1JGZ9"/>
<feature type="region of interest" description="Disordered" evidence="1">
    <location>
        <begin position="311"/>
        <end position="411"/>
    </location>
</feature>
<dbReference type="Proteomes" id="UP000886841">
    <property type="component" value="Unassembled WGS sequence"/>
</dbReference>
<feature type="compositionally biased region" description="Low complexity" evidence="1">
    <location>
        <begin position="358"/>
        <end position="373"/>
    </location>
</feature>
<feature type="compositionally biased region" description="Polar residues" evidence="1">
    <location>
        <begin position="374"/>
        <end position="391"/>
    </location>
</feature>
<feature type="signal peptide" evidence="2">
    <location>
        <begin position="1"/>
        <end position="22"/>
    </location>
</feature>
<sequence>MKRRTAVAAGILLLAVLGGCSGRDTGGTDSPAADVQADGENAGTDTGNSADSKSQESSGTADQEDPSGTDQEMFTDRDLDPSYQEEDSVLIQLNGDSAQASSDSVQISGTTVTITEEATYIISGTLEDGMIIVDVPDSAKPQLVLNGASVTSAQSAALYILEADKVFVTLAEGTENTLANGGTFTAIDDNNIDAALFSKQDLTLNGAGSLTVSSPGGHGIVCKDDLVLTGGTYTVSAASQGLDANDSIRVTGETALAVQAGKDGLHAENDEDTSLGFVYISGGSLDIEADGDGISAGGSLQIQEGSFQILAGGGSENGSKSSYNSWESFMGGGRGGQPGQAGQMEKPGQAGQMERPGRSGQPGQPGQTEQPGQSDGTEQPAQAVSSEQPMQPGQEGTAEMPEESETEDAASMKGIKAAGALVISGGTFTINSADDGVHANSRITINGGTFEIATGDDAFHADETLTVKDGTVEVTESYEGLEALYLYIQGGELTITASDDGLNAAGGKDTSGSTGGRDGMFGGGGMSSSSEGIISISGGTLYINASGDGIDANGIVEMSWGSVTVVGPTQGDTSTLDYDISATITEGTFVGTGAAGMAQTFSDSSQGVLSVNVGTQSEGTTVTITDSQGNTVASFEPELPFQVVIYSSPQMVSGETYTITAGSYSQETEAQ</sequence>
<feature type="region of interest" description="Disordered" evidence="1">
    <location>
        <begin position="21"/>
        <end position="75"/>
    </location>
</feature>
<feature type="compositionally biased region" description="Polar residues" evidence="1">
    <location>
        <begin position="317"/>
        <end position="327"/>
    </location>
</feature>
<reference evidence="3" key="2">
    <citation type="journal article" date="2021" name="PeerJ">
        <title>Extensive microbial diversity within the chicken gut microbiome revealed by metagenomics and culture.</title>
        <authorList>
            <person name="Gilroy R."/>
            <person name="Ravi A."/>
            <person name="Getino M."/>
            <person name="Pursley I."/>
            <person name="Horton D.L."/>
            <person name="Alikhan N.F."/>
            <person name="Baker D."/>
            <person name="Gharbi K."/>
            <person name="Hall N."/>
            <person name="Watson M."/>
            <person name="Adriaenssens E.M."/>
            <person name="Foster-Nyarko E."/>
            <person name="Jarju S."/>
            <person name="Secka A."/>
            <person name="Antonio M."/>
            <person name="Oren A."/>
            <person name="Chaudhuri R.R."/>
            <person name="La Ragione R."/>
            <person name="Hildebrand F."/>
            <person name="Pallen M.J."/>
        </authorList>
    </citation>
    <scope>NUCLEOTIDE SEQUENCE</scope>
    <source>
        <strain evidence="3">ChiSxjej1B13-7041</strain>
    </source>
</reference>
<comment type="caution">
    <text evidence="3">The sequence shown here is derived from an EMBL/GenBank/DDBJ whole genome shotgun (WGS) entry which is preliminary data.</text>
</comment>
<keyword evidence="2" id="KW-0732">Signal</keyword>
<feature type="chain" id="PRO_5039282046" evidence="2">
    <location>
        <begin position="23"/>
        <end position="671"/>
    </location>
</feature>
<name>A0A9D1JGZ9_9FIRM</name>
<feature type="compositionally biased region" description="Polar residues" evidence="1">
    <location>
        <begin position="43"/>
        <end position="61"/>
    </location>
</feature>
<gene>
    <name evidence="3" type="ORF">IAB98_13255</name>
</gene>
<dbReference type="PROSITE" id="PS51257">
    <property type="entry name" value="PROKAR_LIPOPROTEIN"/>
    <property type="match status" value="1"/>
</dbReference>